<keyword evidence="2" id="KW-1185">Reference proteome</keyword>
<dbReference type="Proteomes" id="UP000095472">
    <property type="component" value="Chromosome"/>
</dbReference>
<evidence type="ECO:0000313" key="2">
    <source>
        <dbReference type="Proteomes" id="UP000095472"/>
    </source>
</evidence>
<evidence type="ECO:0000313" key="1">
    <source>
        <dbReference type="EMBL" id="XPM63836.1"/>
    </source>
</evidence>
<sequence length="126" mass="13780">MNLLNNAIDALEQGVSLRILHSPESLAATDSPLPPPPTIRIRTEITHKGENQEYITIRIADNGTGFQEEVKRRLFDPFFTTKPVGKGTGLGLSICYQVVVEQHNGDIRCISAPGLGAEFIIELPLS</sequence>
<gene>
    <name evidence="1" type="ORF">BH720_032525</name>
</gene>
<dbReference type="EMBL" id="CP182909">
    <property type="protein sequence ID" value="XPM63836.1"/>
    <property type="molecule type" value="Genomic_DNA"/>
</dbReference>
<keyword evidence="1" id="KW-0808">Transferase</keyword>
<dbReference type="EC" id="2.7.13.3" evidence="1"/>
<accession>A0ACD5GSM8</accession>
<reference evidence="1 2" key="1">
    <citation type="journal article" date="2016" name="Genome Announc.">
        <title>Draft Genome Sequence of the Thermotolerant Cyanobacterium Desertifilum sp. IPPAS B-1220.</title>
        <authorList>
            <person name="Mironov K.S."/>
            <person name="Sinetova M.A."/>
            <person name="Bolatkhan K."/>
            <person name="Zayadan B.K."/>
            <person name="Ustinova V.V."/>
            <person name="Kupriyanova E.V."/>
            <person name="Skrypnik A.N."/>
            <person name="Gogoleva N.E."/>
            <person name="Gogolev Y.V."/>
            <person name="Los D.A."/>
        </authorList>
    </citation>
    <scope>NUCLEOTIDE SEQUENCE [LARGE SCALE GENOMIC DNA]</scope>
    <source>
        <strain evidence="1 2">IPPAS B-1220</strain>
    </source>
</reference>
<organism evidence="1 2">
    <name type="scientific">Desertifilum tharense IPPAS B-1220</name>
    <dbReference type="NCBI Taxonomy" id="1781255"/>
    <lineage>
        <taxon>Bacteria</taxon>
        <taxon>Bacillati</taxon>
        <taxon>Cyanobacteriota</taxon>
        <taxon>Cyanophyceae</taxon>
        <taxon>Desertifilales</taxon>
        <taxon>Desertifilaceae</taxon>
        <taxon>Desertifilum</taxon>
    </lineage>
</organism>
<proteinExistence type="predicted"/>
<keyword evidence="1" id="KW-0418">Kinase</keyword>
<protein>
    <submittedName>
        <fullName evidence="1">Sensor histidine kinase</fullName>
        <ecNumber evidence="1">2.7.13.3</ecNumber>
    </submittedName>
</protein>
<name>A0ACD5GSM8_9CYAN</name>